<dbReference type="InterPro" id="IPR003423">
    <property type="entry name" value="OMP_efflux"/>
</dbReference>
<dbReference type="Gene3D" id="1.20.1600.10">
    <property type="entry name" value="Outer membrane efflux proteins (OEP)"/>
    <property type="match status" value="1"/>
</dbReference>
<dbReference type="AlphaFoldDB" id="A0A7C4QML8"/>
<accession>A0A7C4QML8</accession>
<evidence type="ECO:0000256" key="2">
    <source>
        <dbReference type="SAM" id="MobiDB-lite"/>
    </source>
</evidence>
<dbReference type="GO" id="GO:0015562">
    <property type="term" value="F:efflux transmembrane transporter activity"/>
    <property type="evidence" value="ECO:0007669"/>
    <property type="project" value="InterPro"/>
</dbReference>
<evidence type="ECO:0000313" key="3">
    <source>
        <dbReference type="EMBL" id="HGT38203.1"/>
    </source>
</evidence>
<gene>
    <name evidence="3" type="ORF">ENS64_02890</name>
</gene>
<dbReference type="Pfam" id="PF02321">
    <property type="entry name" value="OEP"/>
    <property type="match status" value="2"/>
</dbReference>
<dbReference type="InterPro" id="IPR010131">
    <property type="entry name" value="MdtP/NodT-like"/>
</dbReference>
<name>A0A7C4QML8_9PLAN</name>
<proteinExistence type="inferred from homology"/>
<protein>
    <submittedName>
        <fullName evidence="3">TolC family protein</fullName>
    </submittedName>
</protein>
<dbReference type="EMBL" id="DSVQ01000006">
    <property type="protein sequence ID" value="HGT38203.1"/>
    <property type="molecule type" value="Genomic_DNA"/>
</dbReference>
<comment type="similarity">
    <text evidence="1">Belongs to the outer membrane factor (OMF) (TC 1.B.17) family.</text>
</comment>
<dbReference type="PANTHER" id="PTHR30203">
    <property type="entry name" value="OUTER MEMBRANE CATION EFFLUX PROTEIN"/>
    <property type="match status" value="1"/>
</dbReference>
<organism evidence="3">
    <name type="scientific">Schlesneria paludicola</name>
    <dbReference type="NCBI Taxonomy" id="360056"/>
    <lineage>
        <taxon>Bacteria</taxon>
        <taxon>Pseudomonadati</taxon>
        <taxon>Planctomycetota</taxon>
        <taxon>Planctomycetia</taxon>
        <taxon>Planctomycetales</taxon>
        <taxon>Planctomycetaceae</taxon>
        <taxon>Schlesneria</taxon>
    </lineage>
</organism>
<feature type="region of interest" description="Disordered" evidence="2">
    <location>
        <begin position="70"/>
        <end position="98"/>
    </location>
</feature>
<reference evidence="3" key="1">
    <citation type="journal article" date="2020" name="mSystems">
        <title>Genome- and Community-Level Interaction Insights into Carbon Utilization and Element Cycling Functions of Hydrothermarchaeota in Hydrothermal Sediment.</title>
        <authorList>
            <person name="Zhou Z."/>
            <person name="Liu Y."/>
            <person name="Xu W."/>
            <person name="Pan J."/>
            <person name="Luo Z.H."/>
            <person name="Li M."/>
        </authorList>
    </citation>
    <scope>NUCLEOTIDE SEQUENCE [LARGE SCALE GENOMIC DNA]</scope>
    <source>
        <strain evidence="3">SpSt-508</strain>
    </source>
</reference>
<dbReference type="SUPFAM" id="SSF56954">
    <property type="entry name" value="Outer membrane efflux proteins (OEP)"/>
    <property type="match status" value="1"/>
</dbReference>
<comment type="caution">
    <text evidence="3">The sequence shown here is derived from an EMBL/GenBank/DDBJ whole genome shotgun (WGS) entry which is preliminary data.</text>
</comment>
<sequence length="521" mass="56555">MRRRRGPVEDRGTTGSICRRTCDGMDGVMRSGLRSSAIWCGLAVGGFLMWSLGCRAAPVHHAVLRPATATTQGLQDQPAPEATAVQPVSPPEETAPAESAMVRLAAEQSFPALAVAESLAQLEASALAANPTLRRMQQEAAAAWDKVRYADKLPDPTLGSTFFVPPMNYEPDRQVADLQLMQMIPWLGRLKAEAQRAYFEALAAESLYHAEKLRIIGDLRAAWYRYYVLHKQMETAAAEQAQLTSLIETANARVATGAALPGDVLMAALELSSLQEQLIGYRQQVAATIAELNRLAGRDAGQPIAPPAHIDSTFPEWNLEHLKIAALESQPEVAVARLRAAAALWGVEVARLQRRPDLTFGIGWVFMDAPGAASADAGRDSLTLGVSTTLPLSRGKYEAILSEATRANLAAHASLDEVVLRLDAQLRELWTQAQASHETVELYRTTILPQAQQTFEADLQSLANNTVTFDRVVRNHRALLNLQLSYHRALGQQAITLARIRQTVGADLEPQSLAPPPSAAP</sequence>
<evidence type="ECO:0000256" key="1">
    <source>
        <dbReference type="ARBA" id="ARBA00007613"/>
    </source>
</evidence>
<dbReference type="PANTHER" id="PTHR30203:SF24">
    <property type="entry name" value="BLR4935 PROTEIN"/>
    <property type="match status" value="1"/>
</dbReference>